<feature type="transmembrane region" description="Helical" evidence="7">
    <location>
        <begin position="129"/>
        <end position="152"/>
    </location>
</feature>
<comment type="similarity">
    <text evidence="5">Belongs to the SAT4 family.</text>
</comment>
<dbReference type="InterPro" id="IPR052337">
    <property type="entry name" value="SAT4-like"/>
</dbReference>
<feature type="transmembrane region" description="Helical" evidence="7">
    <location>
        <begin position="51"/>
        <end position="74"/>
    </location>
</feature>
<proteinExistence type="inferred from homology"/>
<feature type="transmembrane region" description="Helical" evidence="7">
    <location>
        <begin position="94"/>
        <end position="117"/>
    </location>
</feature>
<evidence type="ECO:0000256" key="2">
    <source>
        <dbReference type="ARBA" id="ARBA00022692"/>
    </source>
</evidence>
<gene>
    <name evidence="9" type="ORF">EK21DRAFT_87481</name>
</gene>
<sequence>MGWAYHTADNAANDGPQLAAVAIALTSVSLGILSLRMYVRGWMIKAVGADDWILVVTWILSCGFAAVTIAQTKWGLGLKNLRDMPTQNIYNFGLIQYMGAPFYITSILGFKLSLMLTYLRFMTKGAARYATIGVMIACTAFHLCFLLVQINLCQPVAKQWDPAITDGKCLPAVPFYTSVASLTIIFDVAVMLLPFPVLLKSHIQNRKKFALLGLLALGTFITVIQVIRIQTVKSLANYLDSSSLIMWSTVENNLGIIVASIPTLAPLFKYYAEKTQKSSTNTSAHQSRSLYALKSRRSTRQASFPLGSGTHQTTRVDGPSDGGSEEFILGEVGAITKKTEVTVSTHIRKESDEMKR</sequence>
<evidence type="ECO:0000313" key="10">
    <source>
        <dbReference type="Proteomes" id="UP000799777"/>
    </source>
</evidence>
<dbReference type="PANTHER" id="PTHR33048">
    <property type="entry name" value="PTH11-LIKE INTEGRAL MEMBRANE PROTEIN (AFU_ORTHOLOGUE AFUA_5G11245)"/>
    <property type="match status" value="1"/>
</dbReference>
<feature type="domain" description="Rhodopsin" evidence="8">
    <location>
        <begin position="35"/>
        <end position="269"/>
    </location>
</feature>
<dbReference type="EMBL" id="ML978175">
    <property type="protein sequence ID" value="KAF2032100.1"/>
    <property type="molecule type" value="Genomic_DNA"/>
</dbReference>
<dbReference type="Pfam" id="PF20684">
    <property type="entry name" value="Fung_rhodopsin"/>
    <property type="match status" value="1"/>
</dbReference>
<feature type="transmembrane region" description="Helical" evidence="7">
    <location>
        <begin position="209"/>
        <end position="229"/>
    </location>
</feature>
<feature type="region of interest" description="Disordered" evidence="6">
    <location>
        <begin position="295"/>
        <end position="323"/>
    </location>
</feature>
<feature type="transmembrane region" description="Helical" evidence="7">
    <location>
        <begin position="254"/>
        <end position="272"/>
    </location>
</feature>
<keyword evidence="2 7" id="KW-0812">Transmembrane</keyword>
<evidence type="ECO:0000256" key="3">
    <source>
        <dbReference type="ARBA" id="ARBA00022989"/>
    </source>
</evidence>
<dbReference type="PANTHER" id="PTHR33048:SF64">
    <property type="entry name" value="INTEGRAL MEMBRANE PROTEIN"/>
    <property type="match status" value="1"/>
</dbReference>
<feature type="transmembrane region" description="Helical" evidence="7">
    <location>
        <begin position="172"/>
        <end position="197"/>
    </location>
</feature>
<evidence type="ECO:0000256" key="5">
    <source>
        <dbReference type="ARBA" id="ARBA00038359"/>
    </source>
</evidence>
<name>A0A9P4LPD7_9PLEO</name>
<keyword evidence="3 7" id="KW-1133">Transmembrane helix</keyword>
<protein>
    <recommendedName>
        <fullName evidence="8">Rhodopsin domain-containing protein</fullName>
    </recommendedName>
</protein>
<comment type="subcellular location">
    <subcellularLocation>
        <location evidence="1">Membrane</location>
        <topology evidence="1">Multi-pass membrane protein</topology>
    </subcellularLocation>
</comment>
<dbReference type="OrthoDB" id="10017208at2759"/>
<organism evidence="9 10">
    <name type="scientific">Setomelanomma holmii</name>
    <dbReference type="NCBI Taxonomy" id="210430"/>
    <lineage>
        <taxon>Eukaryota</taxon>
        <taxon>Fungi</taxon>
        <taxon>Dikarya</taxon>
        <taxon>Ascomycota</taxon>
        <taxon>Pezizomycotina</taxon>
        <taxon>Dothideomycetes</taxon>
        <taxon>Pleosporomycetidae</taxon>
        <taxon>Pleosporales</taxon>
        <taxon>Pleosporineae</taxon>
        <taxon>Phaeosphaeriaceae</taxon>
        <taxon>Setomelanomma</taxon>
    </lineage>
</organism>
<dbReference type="AlphaFoldDB" id="A0A9P4LPD7"/>
<dbReference type="GO" id="GO:0016020">
    <property type="term" value="C:membrane"/>
    <property type="evidence" value="ECO:0007669"/>
    <property type="project" value="UniProtKB-SubCell"/>
</dbReference>
<comment type="caution">
    <text evidence="9">The sequence shown here is derived from an EMBL/GenBank/DDBJ whole genome shotgun (WGS) entry which is preliminary data.</text>
</comment>
<evidence type="ECO:0000256" key="1">
    <source>
        <dbReference type="ARBA" id="ARBA00004141"/>
    </source>
</evidence>
<dbReference type="Proteomes" id="UP000799777">
    <property type="component" value="Unassembled WGS sequence"/>
</dbReference>
<evidence type="ECO:0000313" key="9">
    <source>
        <dbReference type="EMBL" id="KAF2032100.1"/>
    </source>
</evidence>
<evidence type="ECO:0000256" key="6">
    <source>
        <dbReference type="SAM" id="MobiDB-lite"/>
    </source>
</evidence>
<dbReference type="InterPro" id="IPR049326">
    <property type="entry name" value="Rhodopsin_dom_fungi"/>
</dbReference>
<keyword evidence="10" id="KW-1185">Reference proteome</keyword>
<evidence type="ECO:0000256" key="7">
    <source>
        <dbReference type="SAM" id="Phobius"/>
    </source>
</evidence>
<feature type="transmembrane region" description="Helical" evidence="7">
    <location>
        <begin position="18"/>
        <end position="39"/>
    </location>
</feature>
<evidence type="ECO:0000256" key="4">
    <source>
        <dbReference type="ARBA" id="ARBA00023136"/>
    </source>
</evidence>
<keyword evidence="4 7" id="KW-0472">Membrane</keyword>
<evidence type="ECO:0000259" key="8">
    <source>
        <dbReference type="Pfam" id="PF20684"/>
    </source>
</evidence>
<reference evidence="9" key="1">
    <citation type="journal article" date="2020" name="Stud. Mycol.">
        <title>101 Dothideomycetes genomes: a test case for predicting lifestyles and emergence of pathogens.</title>
        <authorList>
            <person name="Haridas S."/>
            <person name="Albert R."/>
            <person name="Binder M."/>
            <person name="Bloem J."/>
            <person name="Labutti K."/>
            <person name="Salamov A."/>
            <person name="Andreopoulos B."/>
            <person name="Baker S."/>
            <person name="Barry K."/>
            <person name="Bills G."/>
            <person name="Bluhm B."/>
            <person name="Cannon C."/>
            <person name="Castanera R."/>
            <person name="Culley D."/>
            <person name="Daum C."/>
            <person name="Ezra D."/>
            <person name="Gonzalez J."/>
            <person name="Henrissat B."/>
            <person name="Kuo A."/>
            <person name="Liang C."/>
            <person name="Lipzen A."/>
            <person name="Lutzoni F."/>
            <person name="Magnuson J."/>
            <person name="Mondo S."/>
            <person name="Nolan M."/>
            <person name="Ohm R."/>
            <person name="Pangilinan J."/>
            <person name="Park H.-J."/>
            <person name="Ramirez L."/>
            <person name="Alfaro M."/>
            <person name="Sun H."/>
            <person name="Tritt A."/>
            <person name="Yoshinaga Y."/>
            <person name="Zwiers L.-H."/>
            <person name="Turgeon B."/>
            <person name="Goodwin S."/>
            <person name="Spatafora J."/>
            <person name="Crous P."/>
            <person name="Grigoriev I."/>
        </authorList>
    </citation>
    <scope>NUCLEOTIDE SEQUENCE</scope>
    <source>
        <strain evidence="9">CBS 110217</strain>
    </source>
</reference>
<accession>A0A9P4LPD7</accession>